<evidence type="ECO:0000313" key="3">
    <source>
        <dbReference type="Proteomes" id="UP000887159"/>
    </source>
</evidence>
<protein>
    <submittedName>
        <fullName evidence="2">Uncharacterized protein</fullName>
    </submittedName>
</protein>
<dbReference type="Proteomes" id="UP000887159">
    <property type="component" value="Unassembled WGS sequence"/>
</dbReference>
<reference evidence="2" key="1">
    <citation type="submission" date="2020-08" db="EMBL/GenBank/DDBJ databases">
        <title>Multicomponent nature underlies the extraordinary mechanical properties of spider dragline silk.</title>
        <authorList>
            <person name="Kono N."/>
            <person name="Nakamura H."/>
            <person name="Mori M."/>
            <person name="Yoshida Y."/>
            <person name="Ohtoshi R."/>
            <person name="Malay A.D."/>
            <person name="Moran D.A.P."/>
            <person name="Tomita M."/>
            <person name="Numata K."/>
            <person name="Arakawa K."/>
        </authorList>
    </citation>
    <scope>NUCLEOTIDE SEQUENCE</scope>
</reference>
<feature type="region of interest" description="Disordered" evidence="1">
    <location>
        <begin position="26"/>
        <end position="52"/>
    </location>
</feature>
<dbReference type="EMBL" id="BMAU01021303">
    <property type="protein sequence ID" value="GFY11036.1"/>
    <property type="molecule type" value="Genomic_DNA"/>
</dbReference>
<accession>A0A8X6SD82</accession>
<keyword evidence="3" id="KW-1185">Reference proteome</keyword>
<organism evidence="2 3">
    <name type="scientific">Trichonephila clavipes</name>
    <name type="common">Golden silk orbweaver</name>
    <name type="synonym">Nephila clavipes</name>
    <dbReference type="NCBI Taxonomy" id="2585209"/>
    <lineage>
        <taxon>Eukaryota</taxon>
        <taxon>Metazoa</taxon>
        <taxon>Ecdysozoa</taxon>
        <taxon>Arthropoda</taxon>
        <taxon>Chelicerata</taxon>
        <taxon>Arachnida</taxon>
        <taxon>Araneae</taxon>
        <taxon>Araneomorphae</taxon>
        <taxon>Entelegynae</taxon>
        <taxon>Araneoidea</taxon>
        <taxon>Nephilidae</taxon>
        <taxon>Trichonephila</taxon>
    </lineage>
</organism>
<comment type="caution">
    <text evidence="2">The sequence shown here is derived from an EMBL/GenBank/DDBJ whole genome shotgun (WGS) entry which is preliminary data.</text>
</comment>
<sequence length="104" mass="11626">MLRNIGKAKRSSLPRILRIIAMRREESSGWRELGESPEKEESSTVEDRDWSGKTVETLNAGNVGEPEIMNAGGVGGLKSMVREICPFGQRLISRDLDRMHQMGV</sequence>
<evidence type="ECO:0000313" key="2">
    <source>
        <dbReference type="EMBL" id="GFY11036.1"/>
    </source>
</evidence>
<name>A0A8X6SD82_TRICX</name>
<proteinExistence type="predicted"/>
<feature type="compositionally biased region" description="Basic and acidic residues" evidence="1">
    <location>
        <begin position="26"/>
        <end position="51"/>
    </location>
</feature>
<evidence type="ECO:0000256" key="1">
    <source>
        <dbReference type="SAM" id="MobiDB-lite"/>
    </source>
</evidence>
<dbReference type="AlphaFoldDB" id="A0A8X6SD82"/>
<gene>
    <name evidence="2" type="ORF">TNCV_2201441</name>
</gene>